<evidence type="ECO:0000256" key="1">
    <source>
        <dbReference type="SAM" id="MobiDB-lite"/>
    </source>
</evidence>
<accession>A0AAV4XRV7</accession>
<reference evidence="2 3" key="1">
    <citation type="submission" date="2021-06" db="EMBL/GenBank/DDBJ databases">
        <title>Caerostris extrusa draft genome.</title>
        <authorList>
            <person name="Kono N."/>
            <person name="Arakawa K."/>
        </authorList>
    </citation>
    <scope>NUCLEOTIDE SEQUENCE [LARGE SCALE GENOMIC DNA]</scope>
</reference>
<dbReference type="EMBL" id="BPLR01018226">
    <property type="protein sequence ID" value="GIY97896.1"/>
    <property type="molecule type" value="Genomic_DNA"/>
</dbReference>
<dbReference type="GO" id="GO:0012505">
    <property type="term" value="C:endomembrane system"/>
    <property type="evidence" value="ECO:0007669"/>
    <property type="project" value="TreeGrafter"/>
</dbReference>
<organism evidence="2 3">
    <name type="scientific">Caerostris extrusa</name>
    <name type="common">Bark spider</name>
    <name type="synonym">Caerostris bankana</name>
    <dbReference type="NCBI Taxonomy" id="172846"/>
    <lineage>
        <taxon>Eukaryota</taxon>
        <taxon>Metazoa</taxon>
        <taxon>Ecdysozoa</taxon>
        <taxon>Arthropoda</taxon>
        <taxon>Chelicerata</taxon>
        <taxon>Arachnida</taxon>
        <taxon>Araneae</taxon>
        <taxon>Araneomorphae</taxon>
        <taxon>Entelegynae</taxon>
        <taxon>Araneoidea</taxon>
        <taxon>Araneidae</taxon>
        <taxon>Caerostris</taxon>
    </lineage>
</organism>
<protein>
    <submittedName>
        <fullName evidence="2">Uncharacterized protein</fullName>
    </submittedName>
</protein>
<dbReference type="PANTHER" id="PTHR43372:SF4">
    <property type="entry name" value="FATTY-ACID AMIDE HYDROLASE 2"/>
    <property type="match status" value="1"/>
</dbReference>
<name>A0AAV4XRV7_CAEEX</name>
<evidence type="ECO:0000313" key="2">
    <source>
        <dbReference type="EMBL" id="GIY97896.1"/>
    </source>
</evidence>
<comment type="caution">
    <text evidence="2">The sequence shown here is derived from an EMBL/GenBank/DDBJ whole genome shotgun (WGS) entry which is preliminary data.</text>
</comment>
<evidence type="ECO:0000313" key="3">
    <source>
        <dbReference type="Proteomes" id="UP001054945"/>
    </source>
</evidence>
<dbReference type="InterPro" id="IPR052739">
    <property type="entry name" value="FAAH2"/>
</dbReference>
<dbReference type="Gene3D" id="3.90.1300.10">
    <property type="entry name" value="Amidase signature (AS) domain"/>
    <property type="match status" value="1"/>
</dbReference>
<feature type="compositionally biased region" description="Basic and acidic residues" evidence="1">
    <location>
        <begin position="86"/>
        <end position="95"/>
    </location>
</feature>
<dbReference type="AlphaFoldDB" id="A0AAV4XRV7"/>
<sequence length="223" mass="25345">MSEATTPMLGILCVLESLVDGNERYIVGNEGFFTAHLRYELIKSSDVVKSYISRIEAVQPLINAYVDERFHEPSRKPKSGQPHQLGDQDRGRVGERDPFLGVPFSAKEAVSVKESSDEFLRGGRVDHKDCELHSSHDQKRYHTHTARKITKTLEMKVRISSFVLLRVSRFSIQSALNAEYLHVFHILKVQLLLLHDHHARVFHTMVSVTRCSRSGFPILSVAP</sequence>
<dbReference type="PANTHER" id="PTHR43372">
    <property type="entry name" value="FATTY-ACID AMIDE HYDROLASE"/>
    <property type="match status" value="1"/>
</dbReference>
<dbReference type="SUPFAM" id="SSF75304">
    <property type="entry name" value="Amidase signature (AS) enzymes"/>
    <property type="match status" value="1"/>
</dbReference>
<feature type="region of interest" description="Disordered" evidence="1">
    <location>
        <begin position="72"/>
        <end position="95"/>
    </location>
</feature>
<dbReference type="InterPro" id="IPR036928">
    <property type="entry name" value="AS_sf"/>
</dbReference>
<dbReference type="Proteomes" id="UP001054945">
    <property type="component" value="Unassembled WGS sequence"/>
</dbReference>
<gene>
    <name evidence="2" type="ORF">CEXT_533491</name>
</gene>
<keyword evidence="3" id="KW-1185">Reference proteome</keyword>
<proteinExistence type="predicted"/>